<dbReference type="EMBL" id="MLFT02000012">
    <property type="protein sequence ID" value="PHT31860.1"/>
    <property type="molecule type" value="Genomic_DNA"/>
</dbReference>
<proteinExistence type="predicted"/>
<name>A0A2G2VFU3_CAPBA</name>
<sequence>MLQQIRHQFNLNMVSKDKQLRLQSDDFSETITNLVQDAVDALIYGLTTQSTTKPLNVGTPNTMIESQRMLSNSQFLPDLSDTQVQNHNAMKAPVKRDRKKSGIFRSPYLTKFDSSSKGEESYDNEVKQKYAFESFTIAQELPTELMLDYSK</sequence>
<accession>A0A2G2VFU3</accession>
<gene>
    <name evidence="1" type="ORF">CQW23_28197</name>
</gene>
<reference evidence="1 2" key="1">
    <citation type="journal article" date="2017" name="Genome Biol.">
        <title>New reference genome sequences of hot pepper reveal the massive evolution of plant disease-resistance genes by retroduplication.</title>
        <authorList>
            <person name="Kim S."/>
            <person name="Park J."/>
            <person name="Yeom S.I."/>
            <person name="Kim Y.M."/>
            <person name="Seo E."/>
            <person name="Kim K.T."/>
            <person name="Kim M.S."/>
            <person name="Lee J.M."/>
            <person name="Cheong K."/>
            <person name="Shin H.S."/>
            <person name="Kim S.B."/>
            <person name="Han K."/>
            <person name="Lee J."/>
            <person name="Park M."/>
            <person name="Lee H.A."/>
            <person name="Lee H.Y."/>
            <person name="Lee Y."/>
            <person name="Oh S."/>
            <person name="Lee J.H."/>
            <person name="Choi E."/>
            <person name="Choi E."/>
            <person name="Lee S.E."/>
            <person name="Jeon J."/>
            <person name="Kim H."/>
            <person name="Choi G."/>
            <person name="Song H."/>
            <person name="Lee J."/>
            <person name="Lee S.C."/>
            <person name="Kwon J.K."/>
            <person name="Lee H.Y."/>
            <person name="Koo N."/>
            <person name="Hong Y."/>
            <person name="Kim R.W."/>
            <person name="Kang W.H."/>
            <person name="Huh J.H."/>
            <person name="Kang B.C."/>
            <person name="Yang T.J."/>
            <person name="Lee Y.H."/>
            <person name="Bennetzen J.L."/>
            <person name="Choi D."/>
        </authorList>
    </citation>
    <scope>NUCLEOTIDE SEQUENCE [LARGE SCALE GENOMIC DNA]</scope>
    <source>
        <strain evidence="2">cv. PBC81</strain>
    </source>
</reference>
<comment type="caution">
    <text evidence="1">The sequence shown here is derived from an EMBL/GenBank/DDBJ whole genome shotgun (WGS) entry which is preliminary data.</text>
</comment>
<dbReference type="STRING" id="33114.A0A2G2VFU3"/>
<evidence type="ECO:0000313" key="1">
    <source>
        <dbReference type="EMBL" id="PHT31860.1"/>
    </source>
</evidence>
<keyword evidence="2" id="KW-1185">Reference proteome</keyword>
<reference evidence="2" key="2">
    <citation type="journal article" date="2017" name="J. Anim. Genet.">
        <title>Multiple reference genome sequences of hot pepper reveal the massive evolution of plant disease resistance genes by retroduplication.</title>
        <authorList>
            <person name="Kim S."/>
            <person name="Park J."/>
            <person name="Yeom S.-I."/>
            <person name="Kim Y.-M."/>
            <person name="Seo E."/>
            <person name="Kim K.-T."/>
            <person name="Kim M.-S."/>
            <person name="Lee J.M."/>
            <person name="Cheong K."/>
            <person name="Shin H.-S."/>
            <person name="Kim S.-B."/>
            <person name="Han K."/>
            <person name="Lee J."/>
            <person name="Park M."/>
            <person name="Lee H.-A."/>
            <person name="Lee H.-Y."/>
            <person name="Lee Y."/>
            <person name="Oh S."/>
            <person name="Lee J.H."/>
            <person name="Choi E."/>
            <person name="Choi E."/>
            <person name="Lee S.E."/>
            <person name="Jeon J."/>
            <person name="Kim H."/>
            <person name="Choi G."/>
            <person name="Song H."/>
            <person name="Lee J."/>
            <person name="Lee S.-C."/>
            <person name="Kwon J.-K."/>
            <person name="Lee H.-Y."/>
            <person name="Koo N."/>
            <person name="Hong Y."/>
            <person name="Kim R.W."/>
            <person name="Kang W.-H."/>
            <person name="Huh J.H."/>
            <person name="Kang B.-C."/>
            <person name="Yang T.-J."/>
            <person name="Lee Y.-H."/>
            <person name="Bennetzen J.L."/>
            <person name="Choi D."/>
        </authorList>
    </citation>
    <scope>NUCLEOTIDE SEQUENCE [LARGE SCALE GENOMIC DNA]</scope>
    <source>
        <strain evidence="2">cv. PBC81</strain>
    </source>
</reference>
<organism evidence="1 2">
    <name type="scientific">Capsicum baccatum</name>
    <name type="common">Peruvian pepper</name>
    <dbReference type="NCBI Taxonomy" id="33114"/>
    <lineage>
        <taxon>Eukaryota</taxon>
        <taxon>Viridiplantae</taxon>
        <taxon>Streptophyta</taxon>
        <taxon>Embryophyta</taxon>
        <taxon>Tracheophyta</taxon>
        <taxon>Spermatophyta</taxon>
        <taxon>Magnoliopsida</taxon>
        <taxon>eudicotyledons</taxon>
        <taxon>Gunneridae</taxon>
        <taxon>Pentapetalae</taxon>
        <taxon>asterids</taxon>
        <taxon>lamiids</taxon>
        <taxon>Solanales</taxon>
        <taxon>Solanaceae</taxon>
        <taxon>Solanoideae</taxon>
        <taxon>Capsiceae</taxon>
        <taxon>Capsicum</taxon>
    </lineage>
</organism>
<dbReference type="Proteomes" id="UP000224567">
    <property type="component" value="Unassembled WGS sequence"/>
</dbReference>
<dbReference type="AlphaFoldDB" id="A0A2G2VFU3"/>
<dbReference type="OrthoDB" id="1328686at2759"/>
<evidence type="ECO:0000313" key="2">
    <source>
        <dbReference type="Proteomes" id="UP000224567"/>
    </source>
</evidence>
<protein>
    <submittedName>
        <fullName evidence="1">Uncharacterized protein</fullName>
    </submittedName>
</protein>